<comment type="caution">
    <text evidence="4">The sequence shown here is derived from an EMBL/GenBank/DDBJ whole genome shotgun (WGS) entry which is preliminary data.</text>
</comment>
<dbReference type="Proteomes" id="UP000283509">
    <property type="component" value="Unassembled WGS sequence"/>
</dbReference>
<reference evidence="4 5" key="2">
    <citation type="submission" date="2019-01" db="EMBL/GenBank/DDBJ databases">
        <title>The decoding of complex shrimp genome reveals the adaptation for benthos swimmer, frequently molting mechanism and breeding impact on genome.</title>
        <authorList>
            <person name="Sun Y."/>
            <person name="Gao Y."/>
            <person name="Yu Y."/>
        </authorList>
    </citation>
    <scope>NUCLEOTIDE SEQUENCE [LARGE SCALE GENOMIC DNA]</scope>
    <source>
        <tissue evidence="4">Muscle</tissue>
    </source>
</reference>
<feature type="compositionally biased region" description="Pro residues" evidence="3">
    <location>
        <begin position="95"/>
        <end position="114"/>
    </location>
</feature>
<proteinExistence type="predicted"/>
<keyword evidence="1 2" id="KW-0193">Cuticle</keyword>
<dbReference type="GO" id="GO:0008010">
    <property type="term" value="F:structural constituent of chitin-based larval cuticle"/>
    <property type="evidence" value="ECO:0007669"/>
    <property type="project" value="TreeGrafter"/>
</dbReference>
<protein>
    <submittedName>
        <fullName evidence="4">Cuticular protein</fullName>
    </submittedName>
</protein>
<evidence type="ECO:0000313" key="5">
    <source>
        <dbReference type="Proteomes" id="UP000283509"/>
    </source>
</evidence>
<dbReference type="PANTHER" id="PTHR10380:SF196">
    <property type="entry name" value="CUTICULAR PROTEIN 72EA"/>
    <property type="match status" value="1"/>
</dbReference>
<dbReference type="InterPro" id="IPR000618">
    <property type="entry name" value="Insect_cuticle"/>
</dbReference>
<evidence type="ECO:0000256" key="2">
    <source>
        <dbReference type="PROSITE-ProRule" id="PRU00497"/>
    </source>
</evidence>
<dbReference type="PROSITE" id="PS51155">
    <property type="entry name" value="CHIT_BIND_RR_2"/>
    <property type="match status" value="2"/>
</dbReference>
<accession>A0A423T2G7</accession>
<dbReference type="PROSITE" id="PS00233">
    <property type="entry name" value="CHIT_BIND_RR_1"/>
    <property type="match status" value="2"/>
</dbReference>
<evidence type="ECO:0000313" key="4">
    <source>
        <dbReference type="EMBL" id="ROT70719.1"/>
    </source>
</evidence>
<dbReference type="AlphaFoldDB" id="A0A423T2G7"/>
<dbReference type="Pfam" id="PF00379">
    <property type="entry name" value="Chitin_bind_4"/>
    <property type="match status" value="2"/>
</dbReference>
<gene>
    <name evidence="4" type="ORF">C7M84_010988</name>
</gene>
<dbReference type="OrthoDB" id="6355773at2759"/>
<keyword evidence="5" id="KW-1185">Reference proteome</keyword>
<sequence>MNSVSTPSLRRWSSSRAETRDAFGVVRGSYNYVDSEGKVQTQHYVADALGFRVSGTNLPVAPDACSCSSSRPSRSLPEPVPGHPRAMLLLFTTLPPIPPSPPTTPPTSPPPTPRPLDRLRDRAPPCGPQPRSRHLLPRAQLSATSSFTHSRLCGPVVGKTGCPDVERRAPPIPSSSTDGLDSHRYIRDGCRFSRQTAPRRWVNMNALTVISVAAFVASSSASLLAYNGVYGGHHGLLGAYPYAAPIQSQYHAQDELGQYSFGYAGGPSSRAETRDAFGVVRGSYNYVDSEGKVQTQHYVADALGFRVSGTNLPVAPDAPVAAPLAALPGPLPEPVQDTPELLRVVHNPGHATSYRVLN</sequence>
<name>A0A423T2G7_PENVA</name>
<feature type="region of interest" description="Disordered" evidence="3">
    <location>
        <begin position="92"/>
        <end position="138"/>
    </location>
</feature>
<dbReference type="InterPro" id="IPR031311">
    <property type="entry name" value="CHIT_BIND_RR_consensus"/>
</dbReference>
<dbReference type="EMBL" id="QCYY01002395">
    <property type="protein sequence ID" value="ROT70719.1"/>
    <property type="molecule type" value="Genomic_DNA"/>
</dbReference>
<dbReference type="PANTHER" id="PTHR10380">
    <property type="entry name" value="CUTICLE PROTEIN"/>
    <property type="match status" value="1"/>
</dbReference>
<evidence type="ECO:0000256" key="3">
    <source>
        <dbReference type="SAM" id="MobiDB-lite"/>
    </source>
</evidence>
<evidence type="ECO:0000256" key="1">
    <source>
        <dbReference type="ARBA" id="ARBA00022460"/>
    </source>
</evidence>
<dbReference type="GO" id="GO:0062129">
    <property type="term" value="C:chitin-based extracellular matrix"/>
    <property type="evidence" value="ECO:0007669"/>
    <property type="project" value="TreeGrafter"/>
</dbReference>
<organism evidence="4 5">
    <name type="scientific">Penaeus vannamei</name>
    <name type="common">Whiteleg shrimp</name>
    <name type="synonym">Litopenaeus vannamei</name>
    <dbReference type="NCBI Taxonomy" id="6689"/>
    <lineage>
        <taxon>Eukaryota</taxon>
        <taxon>Metazoa</taxon>
        <taxon>Ecdysozoa</taxon>
        <taxon>Arthropoda</taxon>
        <taxon>Crustacea</taxon>
        <taxon>Multicrustacea</taxon>
        <taxon>Malacostraca</taxon>
        <taxon>Eumalacostraca</taxon>
        <taxon>Eucarida</taxon>
        <taxon>Decapoda</taxon>
        <taxon>Dendrobranchiata</taxon>
        <taxon>Penaeoidea</taxon>
        <taxon>Penaeidae</taxon>
        <taxon>Penaeus</taxon>
    </lineage>
</organism>
<reference evidence="4 5" key="1">
    <citation type="submission" date="2018-04" db="EMBL/GenBank/DDBJ databases">
        <authorList>
            <person name="Zhang X."/>
            <person name="Yuan J."/>
            <person name="Li F."/>
            <person name="Xiang J."/>
        </authorList>
    </citation>
    <scope>NUCLEOTIDE SEQUENCE [LARGE SCALE GENOMIC DNA]</scope>
    <source>
        <tissue evidence="4">Muscle</tissue>
    </source>
</reference>
<dbReference type="InterPro" id="IPR050468">
    <property type="entry name" value="Cuticle_Struct_Prot"/>
</dbReference>